<sequence length="55" mass="6313">MFFYGSCFEKIFPFSGTSQSFKINCKMWEPPQGVILEIVKSPSKFLSKRFGESVP</sequence>
<dbReference type="EMBL" id="AHNR02000040">
    <property type="protein sequence ID" value="EKR54968.1"/>
    <property type="molecule type" value="Genomic_DNA"/>
</dbReference>
<comment type="caution">
    <text evidence="1">The sequence shown here is derived from an EMBL/GenBank/DDBJ whole genome shotgun (WGS) entry which is preliminary data.</text>
</comment>
<evidence type="ECO:0000313" key="2">
    <source>
        <dbReference type="Proteomes" id="UP000001340"/>
    </source>
</evidence>
<gene>
    <name evidence="1" type="ORF">LEP1GSC105_3833</name>
</gene>
<proteinExistence type="predicted"/>
<protein>
    <submittedName>
        <fullName evidence="1">Uncharacterized protein</fullName>
    </submittedName>
</protein>
<name>A0A0E2D4M8_LEPIR</name>
<dbReference type="Proteomes" id="UP000001340">
    <property type="component" value="Unassembled WGS sequence"/>
</dbReference>
<reference evidence="1 2" key="1">
    <citation type="submission" date="2012-10" db="EMBL/GenBank/DDBJ databases">
        <authorList>
            <person name="Harkins D.M."/>
            <person name="Durkin A.S."/>
            <person name="Brinkac L.M."/>
            <person name="Haft D.H."/>
            <person name="Selengut J.D."/>
            <person name="Sanka R."/>
            <person name="DePew J."/>
            <person name="Purushe J."/>
            <person name="Chanthongthip A."/>
            <person name="Lattana O."/>
            <person name="Phetsouvanh R."/>
            <person name="Newton P.N."/>
            <person name="Vinetz J.M."/>
            <person name="Sutton G.G."/>
            <person name="Nierman W.C."/>
            <person name="Fouts D.E."/>
        </authorList>
    </citation>
    <scope>NUCLEOTIDE SEQUENCE [LARGE SCALE GENOMIC DNA]</scope>
    <source>
        <strain evidence="1 2">UI 12758</strain>
    </source>
</reference>
<accession>A0A0E2D4M8</accession>
<organism evidence="1 2">
    <name type="scientific">Leptospira interrogans str. UI 12758</name>
    <dbReference type="NCBI Taxonomy" id="1049938"/>
    <lineage>
        <taxon>Bacteria</taxon>
        <taxon>Pseudomonadati</taxon>
        <taxon>Spirochaetota</taxon>
        <taxon>Spirochaetia</taxon>
        <taxon>Leptospirales</taxon>
        <taxon>Leptospiraceae</taxon>
        <taxon>Leptospira</taxon>
    </lineage>
</organism>
<dbReference type="AlphaFoldDB" id="A0A0E2D4M8"/>
<evidence type="ECO:0000313" key="1">
    <source>
        <dbReference type="EMBL" id="EKR54968.1"/>
    </source>
</evidence>